<gene>
    <name evidence="1" type="ORF">NE536_14370</name>
</gene>
<organism evidence="1 2">
    <name type="scientific">Shewanella septentrionalis</name>
    <dbReference type="NCBI Taxonomy" id="2952223"/>
    <lineage>
        <taxon>Bacteria</taxon>
        <taxon>Pseudomonadati</taxon>
        <taxon>Pseudomonadota</taxon>
        <taxon>Gammaproteobacteria</taxon>
        <taxon>Alteromonadales</taxon>
        <taxon>Shewanellaceae</taxon>
        <taxon>Shewanella</taxon>
    </lineage>
</organism>
<reference evidence="1" key="1">
    <citation type="journal article" date="2023" name="Int. J. Syst. Evol. Microbiol.">
        <title>&lt;i&gt;Shewanella septentrionalis&lt;/i&gt; sp. nov. and &lt;i&gt;Shewanella holmiensis&lt;/i&gt; sp. nov., isolated from Baltic Sea water and sediments.</title>
        <authorList>
            <person name="Martin-Rodriguez A.J."/>
            <person name="Thorell K."/>
            <person name="Joffre E."/>
            <person name="Jensie-Markopoulos S."/>
            <person name="Moore E.R.B."/>
            <person name="Sjoling A."/>
        </authorList>
    </citation>
    <scope>NUCLEOTIDE SEQUENCE</scope>
    <source>
        <strain evidence="1">SP1W3</strain>
    </source>
</reference>
<protein>
    <recommendedName>
        <fullName evidence="3">Porin</fullName>
    </recommendedName>
</protein>
<comment type="caution">
    <text evidence="1">The sequence shown here is derived from an EMBL/GenBank/DDBJ whole genome shotgun (WGS) entry which is preliminary data.</text>
</comment>
<dbReference type="AlphaFoldDB" id="A0A9X3AUU5"/>
<keyword evidence="2" id="KW-1185">Reference proteome</keyword>
<sequence length="371" mass="41184">MKQHTLLALSLFFIPFSPLYGTELQMGGFIKANARYVEGNLKFQDSWTGGGSFADNTKRTQFSAQESRVNMTITSNEVQAFAEIDFVGSAQGNPIISNSYSPRLRHAFISYQGVTAGQTWSTLVNTSTFAETADLGGPLVGQAMIRQALVRYDTTHWQFALENPYTYGTQAPEQASAQTKFATALTSTEPLWIDTNHDYLPDMIVRYNQSGDWGNVSISGLLRYLDSADTAQWGGGTSIAAKIHSIGKDDLRIQLHYGHLGRYVGTDAARDITDGQLENSLSVMFAYRHFWTQHTRSSIFYGHTSTKVEQTDRSHFGVNLFTNLTQSLTLGAEIGRYQMQDNITSLVPTVSQPRTTQGASNYAQVSLQFHF</sequence>
<evidence type="ECO:0008006" key="3">
    <source>
        <dbReference type="Google" id="ProtNLM"/>
    </source>
</evidence>
<accession>A0A9X3AUU5</accession>
<dbReference type="EMBL" id="JAMTCC010000024">
    <property type="protein sequence ID" value="MCT7946546.1"/>
    <property type="molecule type" value="Genomic_DNA"/>
</dbReference>
<proteinExistence type="predicted"/>
<dbReference type="SUPFAM" id="SSF56935">
    <property type="entry name" value="Porins"/>
    <property type="match status" value="1"/>
</dbReference>
<name>A0A9X3AUU5_9GAMM</name>
<dbReference type="RefSeq" id="WP_261273110.1">
    <property type="nucleotide sequence ID" value="NZ_JAMTCC010000024.1"/>
</dbReference>
<evidence type="ECO:0000313" key="2">
    <source>
        <dbReference type="Proteomes" id="UP001155604"/>
    </source>
</evidence>
<evidence type="ECO:0000313" key="1">
    <source>
        <dbReference type="EMBL" id="MCT7946546.1"/>
    </source>
</evidence>
<dbReference type="Proteomes" id="UP001155604">
    <property type="component" value="Unassembled WGS sequence"/>
</dbReference>